<gene>
    <name evidence="2" type="ORF">OS493_014105</name>
</gene>
<feature type="region of interest" description="Disordered" evidence="1">
    <location>
        <begin position="114"/>
        <end position="137"/>
    </location>
</feature>
<evidence type="ECO:0000313" key="2">
    <source>
        <dbReference type="EMBL" id="KAJ7379701.1"/>
    </source>
</evidence>
<name>A0A9W9ZDV1_9CNID</name>
<dbReference type="EMBL" id="MU826356">
    <property type="protein sequence ID" value="KAJ7379701.1"/>
    <property type="molecule type" value="Genomic_DNA"/>
</dbReference>
<comment type="caution">
    <text evidence="2">The sequence shown here is derived from an EMBL/GenBank/DDBJ whole genome shotgun (WGS) entry which is preliminary data.</text>
</comment>
<protein>
    <submittedName>
        <fullName evidence="2">Uncharacterized protein</fullName>
    </submittedName>
</protein>
<evidence type="ECO:0000256" key="1">
    <source>
        <dbReference type="SAM" id="MobiDB-lite"/>
    </source>
</evidence>
<proteinExistence type="predicted"/>
<keyword evidence="3" id="KW-1185">Reference proteome</keyword>
<dbReference type="AlphaFoldDB" id="A0A9W9ZDV1"/>
<organism evidence="2 3">
    <name type="scientific">Desmophyllum pertusum</name>
    <dbReference type="NCBI Taxonomy" id="174260"/>
    <lineage>
        <taxon>Eukaryota</taxon>
        <taxon>Metazoa</taxon>
        <taxon>Cnidaria</taxon>
        <taxon>Anthozoa</taxon>
        <taxon>Hexacorallia</taxon>
        <taxon>Scleractinia</taxon>
        <taxon>Caryophylliina</taxon>
        <taxon>Caryophylliidae</taxon>
        <taxon>Desmophyllum</taxon>
    </lineage>
</organism>
<reference evidence="2" key="1">
    <citation type="submission" date="2023-01" db="EMBL/GenBank/DDBJ databases">
        <title>Genome assembly of the deep-sea coral Lophelia pertusa.</title>
        <authorList>
            <person name="Herrera S."/>
            <person name="Cordes E."/>
        </authorList>
    </citation>
    <scope>NUCLEOTIDE SEQUENCE</scope>
    <source>
        <strain evidence="2">USNM1676648</strain>
        <tissue evidence="2">Polyp</tissue>
    </source>
</reference>
<sequence>MGSSVFCKEDCIGFKDQLLRLILYNPSWFIQMIIQETDNDWPFFRNTQEFMHHKRAYQQVRKAGKCTTKMLLPPYSHCVPSAASYTYCPTLWDSACLQNVSKYNISTDVSVKSLGTQNDNNNDHEQASIVNGEPKQT</sequence>
<dbReference type="Proteomes" id="UP001163046">
    <property type="component" value="Unassembled WGS sequence"/>
</dbReference>
<accession>A0A9W9ZDV1</accession>
<evidence type="ECO:0000313" key="3">
    <source>
        <dbReference type="Proteomes" id="UP001163046"/>
    </source>
</evidence>